<proteinExistence type="predicted"/>
<accession>A0AAD9I1B1</accession>
<name>A0AAD9I1B1_9PEZI</name>
<keyword evidence="3" id="KW-1185">Reference proteome</keyword>
<feature type="region of interest" description="Disordered" evidence="1">
    <location>
        <begin position="331"/>
        <end position="400"/>
    </location>
</feature>
<dbReference type="Proteomes" id="UP001217918">
    <property type="component" value="Unassembled WGS sequence"/>
</dbReference>
<comment type="caution">
    <text evidence="2">The sequence shown here is derived from an EMBL/GenBank/DDBJ whole genome shotgun (WGS) entry which is preliminary data.</text>
</comment>
<feature type="compositionally biased region" description="Low complexity" evidence="1">
    <location>
        <begin position="173"/>
        <end position="193"/>
    </location>
</feature>
<organism evidence="2 3">
    <name type="scientific">Phyllachora maydis</name>
    <dbReference type="NCBI Taxonomy" id="1825666"/>
    <lineage>
        <taxon>Eukaryota</taxon>
        <taxon>Fungi</taxon>
        <taxon>Dikarya</taxon>
        <taxon>Ascomycota</taxon>
        <taxon>Pezizomycotina</taxon>
        <taxon>Sordariomycetes</taxon>
        <taxon>Sordariomycetidae</taxon>
        <taxon>Phyllachorales</taxon>
        <taxon>Phyllachoraceae</taxon>
        <taxon>Phyllachora</taxon>
    </lineage>
</organism>
<dbReference type="EMBL" id="JAQQPM010000003">
    <property type="protein sequence ID" value="KAK2069379.1"/>
    <property type="molecule type" value="Genomic_DNA"/>
</dbReference>
<evidence type="ECO:0000313" key="3">
    <source>
        <dbReference type="Proteomes" id="UP001217918"/>
    </source>
</evidence>
<gene>
    <name evidence="2" type="ORF">P8C59_003965</name>
</gene>
<evidence type="ECO:0000313" key="2">
    <source>
        <dbReference type="EMBL" id="KAK2069379.1"/>
    </source>
</evidence>
<reference evidence="2" key="1">
    <citation type="journal article" date="2023" name="Mol. Plant Microbe Interact.">
        <title>Elucidating the Obligate Nature and Biological Capacity of an Invasive Fungal Corn Pathogen.</title>
        <authorList>
            <person name="MacCready J.S."/>
            <person name="Roggenkamp E.M."/>
            <person name="Gdanetz K."/>
            <person name="Chilvers M.I."/>
        </authorList>
    </citation>
    <scope>NUCLEOTIDE SEQUENCE</scope>
    <source>
        <strain evidence="2">PM02</strain>
    </source>
</reference>
<sequence length="400" mass="43103">MLDEKPAASVSFLDPEEIFRDLRPLPEVPKDLVEGITLDKSAAQIDLKELVARLEKHVFRAKLLLDHEEELLDGIKRRSSARPDTVNTSAKLNALHGTRNELIAWMEAELGKASADGGAGAEGNGTPRRPEPKTGNMTAQLAMIKEKYARYLVMRKALVQDVGQAPQPVLRPASETETAEQADTADTAAASASPEPQPTAHLLTPSLESLLQLSHQQKGMISGKSHVNMVIAKQLKENCQVLDHLAEESQLLPSHSAPGAHRRKKYDLGDGLGTPEALDATSRVKPWVFAADSAKIATLETVTEHIDEGGLALEDAMKTLEEVGRLLGLRPAHEEAGQESSATEDDIWLAEGRPGEKSNGGRKHTEAKGSSAPGDVWDMIRGNLGLLGPDESPQSSTVAR</sequence>
<feature type="region of interest" description="Disordered" evidence="1">
    <location>
        <begin position="168"/>
        <end position="201"/>
    </location>
</feature>
<protein>
    <submittedName>
        <fullName evidence="2">Uncharacterized protein</fullName>
    </submittedName>
</protein>
<feature type="region of interest" description="Disordered" evidence="1">
    <location>
        <begin position="114"/>
        <end position="135"/>
    </location>
</feature>
<dbReference type="AlphaFoldDB" id="A0AAD9I1B1"/>
<evidence type="ECO:0000256" key="1">
    <source>
        <dbReference type="SAM" id="MobiDB-lite"/>
    </source>
</evidence>